<dbReference type="SUPFAM" id="SSF48508">
    <property type="entry name" value="Nuclear receptor ligand-binding domain"/>
    <property type="match status" value="1"/>
</dbReference>
<sequence length="452" mass="53358">MTHESRMLIITSNQDLISELSSKKTPDTRVIHLNENNNFLDFTFAQLTELNSKNDQMYKRVLDSPQTSRSKMAKIFKKSTDLVCVICGDYAIGFNYDLLTCASCKAFFRRNAQYEPNKLRCLTGENHCSVNFKSARRCQRCRLEKCLNLGMRKDFIISEEEKQKRRQRLEENRLLSNEFHSSSTLPITNIFSQEISQNFLIDSKHEDLSIEDWITIDNIRSNYSSIFSNEKAKTFSFNMSDRISALIYWSEIVNERILKLISYFRQIDEFEQLNLDDRFLLIKYNLHSLYLIQRCLKFNLTTGSFCTLNDEERLKRQKFFHLCYGTSGMRDSFKNLMKTLATVTEQDLTLIELILIVLLFSKGLSMNENEPLLKENLTVFRVQSHYLTLTWNYLIYKQGYSKTIQQFTRLFTEITRIQSVISQYRQFFRSQFQSTDAVERFPPLMQAVLHIT</sequence>
<evidence type="ECO:0000256" key="5">
    <source>
        <dbReference type="ARBA" id="ARBA00023125"/>
    </source>
</evidence>
<name>A0A814E247_ADIRI</name>
<dbReference type="GO" id="GO:0008270">
    <property type="term" value="F:zinc ion binding"/>
    <property type="evidence" value="ECO:0007669"/>
    <property type="project" value="UniProtKB-KW"/>
</dbReference>
<dbReference type="PRINTS" id="PR00398">
    <property type="entry name" value="STRDHORMONER"/>
</dbReference>
<dbReference type="GO" id="GO:0045944">
    <property type="term" value="P:positive regulation of transcription by RNA polymerase II"/>
    <property type="evidence" value="ECO:0007669"/>
    <property type="project" value="TreeGrafter"/>
</dbReference>
<evidence type="ECO:0000256" key="8">
    <source>
        <dbReference type="ARBA" id="ARBA00023242"/>
    </source>
</evidence>
<keyword evidence="5" id="KW-0238">DNA-binding</keyword>
<evidence type="ECO:0000256" key="2">
    <source>
        <dbReference type="ARBA" id="ARBA00022771"/>
    </source>
</evidence>
<keyword evidence="3" id="KW-0862">Zinc</keyword>
<evidence type="ECO:0000259" key="10">
    <source>
        <dbReference type="PROSITE" id="PS51843"/>
    </source>
</evidence>
<dbReference type="InterPro" id="IPR000536">
    <property type="entry name" value="Nucl_hrmn_rcpt_lig-bd"/>
</dbReference>
<organism evidence="11 13">
    <name type="scientific">Adineta ricciae</name>
    <name type="common">Rotifer</name>
    <dbReference type="NCBI Taxonomy" id="249248"/>
    <lineage>
        <taxon>Eukaryota</taxon>
        <taxon>Metazoa</taxon>
        <taxon>Spiralia</taxon>
        <taxon>Gnathifera</taxon>
        <taxon>Rotifera</taxon>
        <taxon>Eurotatoria</taxon>
        <taxon>Bdelloidea</taxon>
        <taxon>Adinetida</taxon>
        <taxon>Adinetidae</taxon>
        <taxon>Adineta</taxon>
    </lineage>
</organism>
<gene>
    <name evidence="12" type="ORF">EDS130_LOCUS27390</name>
    <name evidence="11" type="ORF">XAT740_LOCUS11144</name>
</gene>
<dbReference type="PANTHER" id="PTHR24082">
    <property type="entry name" value="NUCLEAR HORMONE RECEPTOR"/>
    <property type="match status" value="1"/>
</dbReference>
<evidence type="ECO:0000256" key="3">
    <source>
        <dbReference type="ARBA" id="ARBA00022833"/>
    </source>
</evidence>
<dbReference type="Proteomes" id="UP000663828">
    <property type="component" value="Unassembled WGS sequence"/>
</dbReference>
<dbReference type="PANTHER" id="PTHR24082:SF283">
    <property type="entry name" value="NUCLEAR HORMONE RECEPTOR HR96"/>
    <property type="match status" value="1"/>
</dbReference>
<feature type="domain" description="Nuclear receptor" evidence="9">
    <location>
        <begin position="81"/>
        <end position="158"/>
    </location>
</feature>
<evidence type="ECO:0000256" key="6">
    <source>
        <dbReference type="ARBA" id="ARBA00023163"/>
    </source>
</evidence>
<dbReference type="PROSITE" id="PS00031">
    <property type="entry name" value="NUCLEAR_REC_DBD_1"/>
    <property type="match status" value="1"/>
</dbReference>
<feature type="domain" description="NR LBD" evidence="10">
    <location>
        <begin position="211"/>
        <end position="452"/>
    </location>
</feature>
<keyword evidence="4" id="KW-0805">Transcription regulation</keyword>
<dbReference type="PROSITE" id="PS51030">
    <property type="entry name" value="NUCLEAR_REC_DBD_2"/>
    <property type="match status" value="1"/>
</dbReference>
<dbReference type="Pfam" id="PF00105">
    <property type="entry name" value="zf-C4"/>
    <property type="match status" value="1"/>
</dbReference>
<evidence type="ECO:0000256" key="4">
    <source>
        <dbReference type="ARBA" id="ARBA00023015"/>
    </source>
</evidence>
<evidence type="ECO:0000259" key="9">
    <source>
        <dbReference type="PROSITE" id="PS51030"/>
    </source>
</evidence>
<dbReference type="GO" id="GO:0000122">
    <property type="term" value="P:negative regulation of transcription by RNA polymerase II"/>
    <property type="evidence" value="ECO:0007669"/>
    <property type="project" value="TreeGrafter"/>
</dbReference>
<reference evidence="11" key="1">
    <citation type="submission" date="2021-02" db="EMBL/GenBank/DDBJ databases">
        <authorList>
            <person name="Nowell W R."/>
        </authorList>
    </citation>
    <scope>NUCLEOTIDE SEQUENCE</scope>
</reference>
<keyword evidence="2" id="KW-0863">Zinc-finger</keyword>
<evidence type="ECO:0000313" key="11">
    <source>
        <dbReference type="EMBL" id="CAF0960324.1"/>
    </source>
</evidence>
<dbReference type="OrthoDB" id="10000566at2759"/>
<dbReference type="AlphaFoldDB" id="A0A814E247"/>
<evidence type="ECO:0000313" key="13">
    <source>
        <dbReference type="Proteomes" id="UP000663828"/>
    </source>
</evidence>
<dbReference type="InterPro" id="IPR050234">
    <property type="entry name" value="Nuclear_hormone_rcpt_NR1"/>
</dbReference>
<dbReference type="GO" id="GO:0030154">
    <property type="term" value="P:cell differentiation"/>
    <property type="evidence" value="ECO:0007669"/>
    <property type="project" value="TreeGrafter"/>
</dbReference>
<evidence type="ECO:0000256" key="7">
    <source>
        <dbReference type="ARBA" id="ARBA00023170"/>
    </source>
</evidence>
<proteinExistence type="predicted"/>
<evidence type="ECO:0000256" key="1">
    <source>
        <dbReference type="ARBA" id="ARBA00022723"/>
    </source>
</evidence>
<keyword evidence="1" id="KW-0479">Metal-binding</keyword>
<dbReference type="EMBL" id="CAJNOR010000606">
    <property type="protein sequence ID" value="CAF0960324.1"/>
    <property type="molecule type" value="Genomic_DNA"/>
</dbReference>
<dbReference type="PROSITE" id="PS51843">
    <property type="entry name" value="NR_LBD"/>
    <property type="match status" value="1"/>
</dbReference>
<keyword evidence="7" id="KW-0675">Receptor</keyword>
<dbReference type="InterPro" id="IPR013088">
    <property type="entry name" value="Znf_NHR/GATA"/>
</dbReference>
<dbReference type="Proteomes" id="UP000663852">
    <property type="component" value="Unassembled WGS sequence"/>
</dbReference>
<dbReference type="InterPro" id="IPR001723">
    <property type="entry name" value="Nuclear_hrmn_rcpt"/>
</dbReference>
<accession>A0A814E247</accession>
<protein>
    <submittedName>
        <fullName evidence="11">Uncharacterized protein</fullName>
    </submittedName>
</protein>
<comment type="caution">
    <text evidence="11">The sequence shown here is derived from an EMBL/GenBank/DDBJ whole genome shotgun (WGS) entry which is preliminary data.</text>
</comment>
<dbReference type="InterPro" id="IPR035500">
    <property type="entry name" value="NHR-like_dom_sf"/>
</dbReference>
<dbReference type="SUPFAM" id="SSF57716">
    <property type="entry name" value="Glucocorticoid receptor-like (DNA-binding domain)"/>
    <property type="match status" value="1"/>
</dbReference>
<dbReference type="Gene3D" id="1.10.565.10">
    <property type="entry name" value="Retinoid X Receptor"/>
    <property type="match status" value="1"/>
</dbReference>
<keyword evidence="8" id="KW-0539">Nucleus</keyword>
<dbReference type="Gene3D" id="3.30.50.10">
    <property type="entry name" value="Erythroid Transcription Factor GATA-1, subunit A"/>
    <property type="match status" value="1"/>
</dbReference>
<dbReference type="SMART" id="SM00399">
    <property type="entry name" value="ZnF_C4"/>
    <property type="match status" value="1"/>
</dbReference>
<keyword evidence="13" id="KW-1185">Reference proteome</keyword>
<dbReference type="GO" id="GO:0004879">
    <property type="term" value="F:nuclear receptor activity"/>
    <property type="evidence" value="ECO:0007669"/>
    <property type="project" value="TreeGrafter"/>
</dbReference>
<evidence type="ECO:0000313" key="12">
    <source>
        <dbReference type="EMBL" id="CAF1239644.1"/>
    </source>
</evidence>
<dbReference type="PRINTS" id="PR00047">
    <property type="entry name" value="STROIDFINGER"/>
</dbReference>
<dbReference type="InterPro" id="IPR001628">
    <property type="entry name" value="Znf_hrmn_rcpt"/>
</dbReference>
<dbReference type="EMBL" id="CAJNOJ010000172">
    <property type="protein sequence ID" value="CAF1239644.1"/>
    <property type="molecule type" value="Genomic_DNA"/>
</dbReference>
<keyword evidence="6" id="KW-0804">Transcription</keyword>
<dbReference type="GO" id="GO:0000978">
    <property type="term" value="F:RNA polymerase II cis-regulatory region sequence-specific DNA binding"/>
    <property type="evidence" value="ECO:0007669"/>
    <property type="project" value="TreeGrafter"/>
</dbReference>